<organism evidence="2 3">
    <name type="scientific">Solemya velesiana gill symbiont</name>
    <dbReference type="NCBI Taxonomy" id="1918948"/>
    <lineage>
        <taxon>Bacteria</taxon>
        <taxon>Pseudomonadati</taxon>
        <taxon>Pseudomonadota</taxon>
        <taxon>Gammaproteobacteria</taxon>
        <taxon>sulfur-oxidizing symbionts</taxon>
    </lineage>
</organism>
<dbReference type="EMBL" id="MPRJ01000090">
    <property type="protein sequence ID" value="OOZ35615.1"/>
    <property type="molecule type" value="Genomic_DNA"/>
</dbReference>
<dbReference type="RefSeq" id="WP_078488093.1">
    <property type="nucleotide sequence ID" value="NZ_MPRJ01000090.1"/>
</dbReference>
<protein>
    <submittedName>
        <fullName evidence="2">Uncharacterized protein</fullName>
    </submittedName>
</protein>
<keyword evidence="1" id="KW-0472">Membrane</keyword>
<keyword evidence="1" id="KW-0812">Transmembrane</keyword>
<gene>
    <name evidence="2" type="ORF">BOW51_11190</name>
</gene>
<name>A0A1T2KRY1_9GAMM</name>
<dbReference type="Pfam" id="PF19622">
    <property type="entry name" value="DUF6127"/>
    <property type="match status" value="1"/>
</dbReference>
<keyword evidence="1" id="KW-1133">Transmembrane helix</keyword>
<reference evidence="2 3" key="1">
    <citation type="submission" date="2016-11" db="EMBL/GenBank/DDBJ databases">
        <title>Mixed transmission modes and dynamic genome evolution in an obligate animal-bacterial symbiosis.</title>
        <authorList>
            <person name="Russell S.L."/>
            <person name="Corbett-Detig R.B."/>
            <person name="Cavanaugh C.M."/>
        </authorList>
    </citation>
    <scope>NUCLEOTIDE SEQUENCE [LARGE SCALE GENOMIC DNA]</scope>
    <source>
        <strain evidence="2">Se-Cadez</strain>
    </source>
</reference>
<dbReference type="AlphaFoldDB" id="A0A1T2KRY1"/>
<keyword evidence="3" id="KW-1185">Reference proteome</keyword>
<evidence type="ECO:0000313" key="3">
    <source>
        <dbReference type="Proteomes" id="UP000190896"/>
    </source>
</evidence>
<dbReference type="Proteomes" id="UP000190896">
    <property type="component" value="Unassembled WGS sequence"/>
</dbReference>
<evidence type="ECO:0000256" key="1">
    <source>
        <dbReference type="SAM" id="Phobius"/>
    </source>
</evidence>
<evidence type="ECO:0000313" key="2">
    <source>
        <dbReference type="EMBL" id="OOZ35615.1"/>
    </source>
</evidence>
<dbReference type="OrthoDB" id="8480762at2"/>
<comment type="caution">
    <text evidence="2">The sequence shown here is derived from an EMBL/GenBank/DDBJ whole genome shotgun (WGS) entry which is preliminary data.</text>
</comment>
<sequence length="97" mass="10636">MTADNHQRQDDMVCLPRTEFEALLEQAACRGARKALKEVGLADEEAANDIRTLRDLAGSIKTMQRTFLQTVVRWITIGVLALLVAGVAAKLGPFTPK</sequence>
<accession>A0A1T2KRY1</accession>
<feature type="transmembrane region" description="Helical" evidence="1">
    <location>
        <begin position="71"/>
        <end position="89"/>
    </location>
</feature>
<dbReference type="InterPro" id="IPR046130">
    <property type="entry name" value="DUF6127"/>
</dbReference>
<proteinExistence type="predicted"/>